<dbReference type="InterPro" id="IPR052900">
    <property type="entry name" value="Phospholipid_Metab_Enz"/>
</dbReference>
<dbReference type="PANTHER" id="PTHR43606">
    <property type="entry name" value="PHOSPHATASE, PUTATIVE (AFU_ORTHOLOGUE AFUA_6G08710)-RELATED"/>
    <property type="match status" value="1"/>
</dbReference>
<dbReference type="PANTHER" id="PTHR43606:SF8">
    <property type="entry name" value="ALKALINE PHOSPHATASE"/>
    <property type="match status" value="1"/>
</dbReference>
<feature type="compositionally biased region" description="Polar residues" evidence="1">
    <location>
        <begin position="643"/>
        <end position="666"/>
    </location>
</feature>
<dbReference type="Pfam" id="PF00168">
    <property type="entry name" value="C2"/>
    <property type="match status" value="1"/>
</dbReference>
<evidence type="ECO:0000313" key="4">
    <source>
        <dbReference type="EMBL" id="KAH0598598.1"/>
    </source>
</evidence>
<dbReference type="Gene3D" id="3.60.21.70">
    <property type="entry name" value="PhoD-like phosphatase"/>
    <property type="match status" value="1"/>
</dbReference>
<sequence>MRPEFLLCVTSLLAGTATASFDGNVNYDSPSRRHESLGIDVGLVERRSWKRGNVAYEPSQLHFTHGIASGDPWPESVILWTRVAPRNESDKSEATVNGTAPLWSHETDKYIKADANPICVEWKVFQSKRANSTSQKVVASGKAYTTSDIDYTVKVEAKGLKPLTTYFYQFNVCASSNKSPVGRTKTAPAKDDAVSKLSFAVFSCSNFPNGYFNAYGNAARKDKHDYAIHLGDYLYETGRGGERATKPSGTIWTLGDYRTRHGLYRSDADLQLLSKNSPWITTWDDHEFADNGYRDGFSGLNNTEDSFLKSGTKVTVDTRKVHAVRAYFEWMPIRQTDVDDGLRVWRSFQMGKLMDLIILDTRNYDRSITDLCNEIADDPSRSLMGARQENWFYRSLSQSKERGATWRIIGNQIIFSRILQNDNRGLNGDAWDVSRAYNDIPSDWTLQHMYDNKIDNNIFLAGDSHQNWASDLAWLGNKPYDKATGNGAIGVELAGTAVSSSGQDGPIEPIAGDSARSLVKRNEELGWQEGYYRGYFELTITPDKATAQYYGCPTVATRNGWDLPLANFSIVAGGNHLERPIAGGKVESGALRDGQVKHSNLTLNTNTGKWEVIGFEKMYLVEERPGLAFGPKLQHYQMATIAPSPSATPDTNGVNGVNGAGQTKSDIANLPDPVDQANGADQSAQAKPDAANSPKAAKDADNETDDNTGQGISNTKHSQPRENETGPTPKPKSLQANGSGLKKSIKGKKPPGGFDTTPLPDAPQGYTIQFTFRYAANLPPADFSTASSDPFLTATLTASNPKRHKEDPDLVHRTRTIRKTTEPEWNEEWVVANVPPSGFKLKCRLYDEDAADHDDRLGNVTIEVPQVFEQWEGIPPPGKEYAAKKRVMSKRALFVQGIASLLRSDTQLTPKLCVSIEVLGKSDPPFAQMCTLGPTRWTKHFSPMIGRITGTKVNKDEEHDQEGGSRQAASTGQPEEKKSQKYDFQANEMQLQGPVPPELYHRYVEFRPIINSMFSSKGIRGKILNMALHKQHNRVYNYDQSTEWGSFEPCSEEATQAFLRLAHFDEGGRTFTYVLTLDGLFRFTETGKEFGIDLLSKHTMHSNVETYIACSGEFFIRRLERPVASDDPEPAEKTHPKDPISGGPPDESPPANPAYYQLFIDNDSGTYRPDKSILPKLKEFFEKNFPNLGVVTLHCEDEELQKLKEDQRSAKKKEGHMVNLVMNRSLSSISSAESELNDRDETFESGKKSKREAALALLENPHTIKDALNGSGPSNKGKAVEA</sequence>
<dbReference type="InterPro" id="IPR032093">
    <property type="entry name" value="PhoD_N"/>
</dbReference>
<proteinExistence type="predicted"/>
<dbReference type="Gene3D" id="2.60.40.150">
    <property type="entry name" value="C2 domain"/>
    <property type="match status" value="1"/>
</dbReference>
<reference evidence="4 5" key="1">
    <citation type="submission" date="2020-07" db="EMBL/GenBank/DDBJ databases">
        <title>Metarhizium humberi genome.</title>
        <authorList>
            <person name="Lysoe E."/>
        </authorList>
    </citation>
    <scope>NUCLEOTIDE SEQUENCE [LARGE SCALE GENOMIC DNA]</scope>
    <source>
        <strain evidence="4 5">ESALQ1638</strain>
    </source>
</reference>
<feature type="compositionally biased region" description="Basic and acidic residues" evidence="1">
    <location>
        <begin position="1236"/>
        <end position="1253"/>
    </location>
</feature>
<dbReference type="InterPro" id="IPR035892">
    <property type="entry name" value="C2_domain_sf"/>
</dbReference>
<evidence type="ECO:0000313" key="5">
    <source>
        <dbReference type="Proteomes" id="UP000764110"/>
    </source>
</evidence>
<feature type="region of interest" description="Disordered" evidence="1">
    <location>
        <begin position="949"/>
        <end position="981"/>
    </location>
</feature>
<feature type="compositionally biased region" description="Basic and acidic residues" evidence="1">
    <location>
        <begin position="953"/>
        <end position="963"/>
    </location>
</feature>
<feature type="region of interest" description="Disordered" evidence="1">
    <location>
        <begin position="1122"/>
        <end position="1155"/>
    </location>
</feature>
<dbReference type="CDD" id="cd07389">
    <property type="entry name" value="MPP_PhoD"/>
    <property type="match status" value="1"/>
</dbReference>
<comment type="caution">
    <text evidence="4">The sequence shown here is derived from an EMBL/GenBank/DDBJ whole genome shotgun (WGS) entry which is preliminary data.</text>
</comment>
<evidence type="ECO:0000259" key="3">
    <source>
        <dbReference type="PROSITE" id="PS50004"/>
    </source>
</evidence>
<feature type="region of interest" description="Disordered" evidence="1">
    <location>
        <begin position="642"/>
        <end position="762"/>
    </location>
</feature>
<dbReference type="PROSITE" id="PS50004">
    <property type="entry name" value="C2"/>
    <property type="match status" value="1"/>
</dbReference>
<gene>
    <name evidence="4" type="ORF">MHUMG1_03901</name>
</gene>
<dbReference type="Pfam" id="PF16655">
    <property type="entry name" value="PhoD_N"/>
    <property type="match status" value="1"/>
</dbReference>
<feature type="compositionally biased region" description="Polar residues" evidence="1">
    <location>
        <begin position="707"/>
        <end position="717"/>
    </location>
</feature>
<dbReference type="InterPro" id="IPR029052">
    <property type="entry name" value="Metallo-depent_PP-like"/>
</dbReference>
<feature type="region of interest" description="Disordered" evidence="1">
    <location>
        <begin position="1229"/>
        <end position="1282"/>
    </location>
</feature>
<feature type="compositionally biased region" description="Basic and acidic residues" evidence="1">
    <location>
        <begin position="1122"/>
        <end position="1138"/>
    </location>
</feature>
<evidence type="ECO:0000256" key="2">
    <source>
        <dbReference type="SAM" id="SignalP"/>
    </source>
</evidence>
<accession>A0A9P8MDW7</accession>
<feature type="domain" description="C2" evidence="3">
    <location>
        <begin position="748"/>
        <end position="878"/>
    </location>
</feature>
<dbReference type="Pfam" id="PF09423">
    <property type="entry name" value="PhoD"/>
    <property type="match status" value="1"/>
</dbReference>
<dbReference type="InterPro" id="IPR018946">
    <property type="entry name" value="PhoD-like_MPP"/>
</dbReference>
<dbReference type="Gene3D" id="2.60.40.380">
    <property type="entry name" value="Purple acid phosphatase-like, N-terminal"/>
    <property type="match status" value="1"/>
</dbReference>
<keyword evidence="5" id="KW-1185">Reference proteome</keyword>
<name>A0A9P8MDW7_9HYPO</name>
<organism evidence="4 5">
    <name type="scientific">Metarhizium humberi</name>
    <dbReference type="NCBI Taxonomy" id="2596975"/>
    <lineage>
        <taxon>Eukaryota</taxon>
        <taxon>Fungi</taxon>
        <taxon>Dikarya</taxon>
        <taxon>Ascomycota</taxon>
        <taxon>Pezizomycotina</taxon>
        <taxon>Sordariomycetes</taxon>
        <taxon>Hypocreomycetidae</taxon>
        <taxon>Hypocreales</taxon>
        <taxon>Clavicipitaceae</taxon>
        <taxon>Metarhizium</taxon>
    </lineage>
</organism>
<evidence type="ECO:0000256" key="1">
    <source>
        <dbReference type="SAM" id="MobiDB-lite"/>
    </source>
</evidence>
<dbReference type="EMBL" id="JACEFI010000005">
    <property type="protein sequence ID" value="KAH0598598.1"/>
    <property type="molecule type" value="Genomic_DNA"/>
</dbReference>
<dbReference type="InterPro" id="IPR000008">
    <property type="entry name" value="C2_dom"/>
</dbReference>
<feature type="signal peptide" evidence="2">
    <location>
        <begin position="1"/>
        <end position="19"/>
    </location>
</feature>
<dbReference type="SMART" id="SM00239">
    <property type="entry name" value="C2"/>
    <property type="match status" value="1"/>
</dbReference>
<dbReference type="Proteomes" id="UP000764110">
    <property type="component" value="Unassembled WGS sequence"/>
</dbReference>
<protein>
    <recommendedName>
        <fullName evidence="3">C2 domain-containing protein</fullName>
    </recommendedName>
</protein>
<feature type="chain" id="PRO_5040501798" description="C2 domain-containing protein" evidence="2">
    <location>
        <begin position="20"/>
        <end position="1282"/>
    </location>
</feature>
<keyword evidence="2" id="KW-0732">Signal</keyword>
<dbReference type="SUPFAM" id="SSF49562">
    <property type="entry name" value="C2 domain (Calcium/lipid-binding domain, CaLB)"/>
    <property type="match status" value="1"/>
</dbReference>
<dbReference type="SUPFAM" id="SSF56300">
    <property type="entry name" value="Metallo-dependent phosphatases"/>
    <property type="match status" value="1"/>
</dbReference>
<dbReference type="InterPro" id="IPR038607">
    <property type="entry name" value="PhoD-like_sf"/>
</dbReference>